<dbReference type="PANTHER" id="PTHR12616">
    <property type="entry name" value="VACUOLAR PROTEIN SORTING VPS41"/>
    <property type="match status" value="1"/>
</dbReference>
<dbReference type="PANTHER" id="PTHR12616:SF8">
    <property type="entry name" value="VACUOLAR PROTEIN SORTING-ASSOCIATED PROTEIN 8 HOMOLOG"/>
    <property type="match status" value="1"/>
</dbReference>
<proteinExistence type="predicted"/>
<dbReference type="Proteomes" id="UP000310685">
    <property type="component" value="Unassembled WGS sequence"/>
</dbReference>
<keyword evidence="1" id="KW-0175">Coiled coil</keyword>
<feature type="domain" description="Vacuolar protein sorting-associated protein 8 central" evidence="2">
    <location>
        <begin position="424"/>
        <end position="608"/>
    </location>
</feature>
<dbReference type="EMBL" id="SPRH01000027">
    <property type="protein sequence ID" value="TIB99869.1"/>
    <property type="molecule type" value="Genomic_DNA"/>
</dbReference>
<evidence type="ECO:0000313" key="4">
    <source>
        <dbReference type="EMBL" id="TIB99869.1"/>
    </source>
</evidence>
<protein>
    <recommendedName>
        <fullName evidence="2">Vacuolar protein sorting-associated protein 8 central domain-containing protein</fullName>
    </recommendedName>
</protein>
<name>A0A4T0PME2_9BASI</name>
<feature type="coiled-coil region" evidence="1">
    <location>
        <begin position="1053"/>
        <end position="1083"/>
    </location>
</feature>
<sequence>MFKIQSVVDFDGLFKIHNNLIILYANNQLTLRDFNLKVLHELTLQNTPSSFGVHNEKLLIGYSNGLLEIYSIKPLHLVKKISPVDYKNILRGTDEGHLGNAVTFTHFVSNSTFISADESSRVFCMSLKGLGWLEGLDKQRLFGRYPLPPSNPLQLPAFHSKLLDVAVCQPYTAILTPTKLIVVSLKPSPTTIYRVINEKPSDHTTGTLAWNNNTLVFNWSNTVYKVNLDDQITHSSRVYDRKIMSSHWIDSNLILLRSPTTFDLVEPASLEILESQPYDTSHLPNTPSSFQVLRKKCFFLTENHLSVAFLLNYKDRLGSLAKDGKYIEALQLAVAYFKGEGGHRLTTHLPDSTMERQPLVQPFLSSLLKSSTTYLEKTITAQSKEALRYLAKHMIEAAYLIDNLDWLFNEIFDIYQNNKLEYPFLVELEPLVRYGKLPVIPPNMSQLLLRLYDPKDHPGRYEELVLNLDATQLDLNGVIKSTKIHKLWKAFIYVHLTALGDFLTPTLELINSIRNDQQEGDKVTLFDYLGYTLSGLLYPSQKALESIDEDYSEEGLSFRGKTSIYQLLFNGKLHSDDINTSDNYSYPYVRFLLALDSRLFFAVLNRGFEEGYFNDEGTSRPLSRQTIVNLLLEMIYTQDLPIGTITQIEVFVSTNLSKYPQFLMLPSSTILQLIMGLSEMQDDSEGNQDISGASQNERELAVESLLSTFTPNSLNKILDQLIEVFERAKFYKILKSSYRTKKEWRNLIRITLEDIYDEGLFENLNQTFKWSRDDVELFDVFETFVDTLIRLDADELVMLVDKHSNDSDEVHTNIVQWCQEKRHIVEYLAAALRIRNGELSDPLKDIYITALATYKKEEVYGAIKAYDFNHELVDRLCVEGNIIDARLYHLNAEGLHKEAFDYLRHSTSESADEDTLKRAFKVGMKIAIDYAHNGSEEANNMWFIVLSSSMTAVRKYNWSNDILDEILNAVVLHTDLNKMTFSTLFRKLVDHFMVEPKGEDKPYDQLRSVLMCFMDSIRSRQEIFSVARRIMDRDAASIINEYSEKRRSGWSASEKYRNELDELRKYNEESRKLSEIAEELEQQGVDYREIFEIPPVKQRVVKVYQ</sequence>
<dbReference type="GO" id="GO:0005770">
    <property type="term" value="C:late endosome"/>
    <property type="evidence" value="ECO:0007669"/>
    <property type="project" value="TreeGrafter"/>
</dbReference>
<gene>
    <name evidence="4" type="ORF">E3Q17_02478</name>
    <name evidence="3" type="ORF">E3Q22_02695</name>
</gene>
<evidence type="ECO:0000313" key="6">
    <source>
        <dbReference type="Proteomes" id="UP000310685"/>
    </source>
</evidence>
<evidence type="ECO:0000313" key="5">
    <source>
        <dbReference type="Proteomes" id="UP000307169"/>
    </source>
</evidence>
<dbReference type="GO" id="GO:0030897">
    <property type="term" value="C:HOPS complex"/>
    <property type="evidence" value="ECO:0007669"/>
    <property type="project" value="TreeGrafter"/>
</dbReference>
<evidence type="ECO:0000259" key="2">
    <source>
        <dbReference type="Pfam" id="PF12816"/>
    </source>
</evidence>
<accession>A0A4T0PME2</accession>
<reference evidence="5 6" key="1">
    <citation type="submission" date="2019-03" db="EMBL/GenBank/DDBJ databases">
        <title>Sequencing 25 genomes of Wallemia mellicola.</title>
        <authorList>
            <person name="Gostincar C."/>
        </authorList>
    </citation>
    <scope>NUCLEOTIDE SEQUENCE [LARGE SCALE GENOMIC DNA]</scope>
    <source>
        <strain evidence="4 5">EXF-1262</strain>
        <strain evidence="3 6">EXF-6152</strain>
    </source>
</reference>
<dbReference type="GO" id="GO:0006623">
    <property type="term" value="P:protein targeting to vacuole"/>
    <property type="evidence" value="ECO:0007669"/>
    <property type="project" value="InterPro"/>
</dbReference>
<dbReference type="AlphaFoldDB" id="A0A4T0PME2"/>
<dbReference type="GO" id="GO:0034058">
    <property type="term" value="P:endosomal vesicle fusion"/>
    <property type="evidence" value="ECO:0007669"/>
    <property type="project" value="TreeGrafter"/>
</dbReference>
<dbReference type="Pfam" id="PF23410">
    <property type="entry name" value="Beta-prop_VPS8"/>
    <property type="match status" value="1"/>
</dbReference>
<dbReference type="InterPro" id="IPR025941">
    <property type="entry name" value="Vps8_central_dom"/>
</dbReference>
<dbReference type="Pfam" id="PF12816">
    <property type="entry name" value="TPR_Vps8"/>
    <property type="match status" value="1"/>
</dbReference>
<evidence type="ECO:0000313" key="3">
    <source>
        <dbReference type="EMBL" id="TIB78147.1"/>
    </source>
</evidence>
<dbReference type="EMBL" id="SPRC01000028">
    <property type="protein sequence ID" value="TIB78147.1"/>
    <property type="molecule type" value="Genomic_DNA"/>
</dbReference>
<comment type="caution">
    <text evidence="4">The sequence shown here is derived from an EMBL/GenBank/DDBJ whole genome shotgun (WGS) entry which is preliminary data.</text>
</comment>
<dbReference type="Proteomes" id="UP000307169">
    <property type="component" value="Unassembled WGS sequence"/>
</dbReference>
<evidence type="ECO:0000256" key="1">
    <source>
        <dbReference type="SAM" id="Coils"/>
    </source>
</evidence>
<dbReference type="InterPro" id="IPR045111">
    <property type="entry name" value="Vps41/Vps8"/>
</dbReference>
<organism evidence="4 5">
    <name type="scientific">Wallemia mellicola</name>
    <dbReference type="NCBI Taxonomy" id="1708541"/>
    <lineage>
        <taxon>Eukaryota</taxon>
        <taxon>Fungi</taxon>
        <taxon>Dikarya</taxon>
        <taxon>Basidiomycota</taxon>
        <taxon>Wallemiomycotina</taxon>
        <taxon>Wallemiomycetes</taxon>
        <taxon>Wallemiales</taxon>
        <taxon>Wallemiaceae</taxon>
        <taxon>Wallemia</taxon>
    </lineage>
</organism>